<evidence type="ECO:0000256" key="1">
    <source>
        <dbReference type="SAM" id="SignalP"/>
    </source>
</evidence>
<dbReference type="EMBL" id="LLWH01000191">
    <property type="protein sequence ID" value="KQB52594.1"/>
    <property type="molecule type" value="Genomic_DNA"/>
</dbReference>
<protein>
    <submittedName>
        <fullName evidence="4">Uncharacterized protein</fullName>
    </submittedName>
</protein>
<dbReference type="InterPro" id="IPR046459">
    <property type="entry name" value="Caps_syn_GfcC_N"/>
</dbReference>
<name>A0A0Q0WYQ7_9PSED</name>
<proteinExistence type="predicted"/>
<feature type="chain" id="PRO_5006186111" evidence="1">
    <location>
        <begin position="21"/>
        <end position="254"/>
    </location>
</feature>
<keyword evidence="1" id="KW-0732">Signal</keyword>
<gene>
    <name evidence="4" type="ORF">AQS70_13890</name>
</gene>
<dbReference type="STRING" id="1563157.AQS70_13890"/>
<sequence>MTAGLLLGACLLSNASHSNAAVAVTGEVSNPVSVAYTPGMRLLDVISKAEPYPNDYWLAAVWMHLPLLEQQTRLKVGVLFDLKLLQRGALLNNNAALATLAESLHGYVSRLPVTGRKIADLDPVKLEVSFAHNYLLSDGDHVIYPPRVDRVTVVGAVPKICSVPYQAMQEARDYLDHCPRLREADADFLWLIYPDGTYKQVPIAAWNRKDGVYAVAGSTILVPVRNNIPDLPTPDLNEQLAQFLATQLLAEVAP</sequence>
<keyword evidence="5" id="KW-1185">Reference proteome</keyword>
<evidence type="ECO:0000259" key="3">
    <source>
        <dbReference type="Pfam" id="PF20616"/>
    </source>
</evidence>
<evidence type="ECO:0000259" key="2">
    <source>
        <dbReference type="Pfam" id="PF06251"/>
    </source>
</evidence>
<dbReference type="Pfam" id="PF06251">
    <property type="entry name" value="Caps_syn_GfcC_C"/>
    <property type="match status" value="1"/>
</dbReference>
<dbReference type="AlphaFoldDB" id="A0A0Q0WYQ7"/>
<organism evidence="4 5">
    <name type="scientific">Pseudomonas endophytica</name>
    <dbReference type="NCBI Taxonomy" id="1563157"/>
    <lineage>
        <taxon>Bacteria</taxon>
        <taxon>Pseudomonadati</taxon>
        <taxon>Pseudomonadota</taxon>
        <taxon>Gammaproteobacteria</taxon>
        <taxon>Pseudomonadales</taxon>
        <taxon>Pseudomonadaceae</taxon>
        <taxon>Pseudomonas</taxon>
    </lineage>
</organism>
<feature type="signal peptide" evidence="1">
    <location>
        <begin position="1"/>
        <end position="20"/>
    </location>
</feature>
<accession>A0A0Q0WYQ7</accession>
<evidence type="ECO:0000313" key="4">
    <source>
        <dbReference type="EMBL" id="KQB52594.1"/>
    </source>
</evidence>
<dbReference type="Pfam" id="PF20616">
    <property type="entry name" value="Caps_syn_GfcC_N"/>
    <property type="match status" value="1"/>
</dbReference>
<feature type="domain" description="Capsule biosynthesis GfcC-like N-terminal" evidence="3">
    <location>
        <begin position="20"/>
        <end position="144"/>
    </location>
</feature>
<feature type="domain" description="Capsule biosynthesis GfcC-like C-terminal" evidence="2">
    <location>
        <begin position="160"/>
        <end position="247"/>
    </location>
</feature>
<evidence type="ECO:0000313" key="5">
    <source>
        <dbReference type="Proteomes" id="UP000050342"/>
    </source>
</evidence>
<dbReference type="Proteomes" id="UP000050342">
    <property type="component" value="Unassembled WGS sequence"/>
</dbReference>
<dbReference type="Gene3D" id="3.10.560.10">
    <property type="entry name" value="Outer membrane lipoprotein wza domain like"/>
    <property type="match status" value="1"/>
</dbReference>
<dbReference type="InterPro" id="IPR010425">
    <property type="entry name" value="Caps_synth_GfcC-like_C"/>
</dbReference>
<reference evidence="4 5" key="1">
    <citation type="submission" date="2015-10" db="EMBL/GenBank/DDBJ databases">
        <title>Pseudomonas helleri sp. nov. and Pseudomonas weihenstephanensis sp. nov., isolated from raw cows milk.</title>
        <authorList>
            <person name="Von Neubeck M."/>
            <person name="Huptas C."/>
            <person name="Wenning M."/>
            <person name="Scherer S."/>
        </authorList>
    </citation>
    <scope>NUCLEOTIDE SEQUENCE [LARGE SCALE GENOMIC DNA]</scope>
    <source>
        <strain evidence="4 5">BSTT44</strain>
    </source>
</reference>
<comment type="caution">
    <text evidence="4">The sequence shown here is derived from an EMBL/GenBank/DDBJ whole genome shotgun (WGS) entry which is preliminary data.</text>
</comment>